<feature type="transmembrane region" description="Helical" evidence="7">
    <location>
        <begin position="162"/>
        <end position="183"/>
    </location>
</feature>
<dbReference type="GO" id="GO:0006814">
    <property type="term" value="P:sodium ion transport"/>
    <property type="evidence" value="ECO:0007669"/>
    <property type="project" value="TreeGrafter"/>
</dbReference>
<comment type="subcellular location">
    <subcellularLocation>
        <location evidence="1">Membrane</location>
        <topology evidence="1">Multi-pass membrane protein</topology>
    </subcellularLocation>
</comment>
<dbReference type="AlphaFoldDB" id="A0A8J6B7D1"/>
<dbReference type="PANTHER" id="PTHR47077:SF1">
    <property type="entry name" value="CATION CHANNEL SPERM-ASSOCIATED PROTEIN 4"/>
    <property type="match status" value="1"/>
</dbReference>
<keyword evidence="4 7" id="KW-0472">Membrane</keyword>
<dbReference type="PANTHER" id="PTHR47077">
    <property type="entry name" value="ION_TRANS DOMAIN-CONTAINING PROTEIN"/>
    <property type="match status" value="1"/>
</dbReference>
<evidence type="ECO:0000256" key="3">
    <source>
        <dbReference type="ARBA" id="ARBA00022989"/>
    </source>
</evidence>
<proteinExistence type="predicted"/>
<keyword evidence="5" id="KW-0175">Coiled coil</keyword>
<dbReference type="SUPFAM" id="SSF81324">
    <property type="entry name" value="Voltage-gated potassium channels"/>
    <property type="match status" value="1"/>
</dbReference>
<feature type="region of interest" description="Disordered" evidence="6">
    <location>
        <begin position="455"/>
        <end position="474"/>
    </location>
</feature>
<name>A0A8J6B7D1_9EUKA</name>
<dbReference type="Pfam" id="PF00520">
    <property type="entry name" value="Ion_trans"/>
    <property type="match status" value="1"/>
</dbReference>
<feature type="transmembrane region" description="Helical" evidence="7">
    <location>
        <begin position="309"/>
        <end position="341"/>
    </location>
</feature>
<evidence type="ECO:0000256" key="1">
    <source>
        <dbReference type="ARBA" id="ARBA00004141"/>
    </source>
</evidence>
<keyword evidence="2 7" id="KW-0812">Transmembrane</keyword>
<evidence type="ECO:0000256" key="4">
    <source>
        <dbReference type="ARBA" id="ARBA00023136"/>
    </source>
</evidence>
<reference evidence="9" key="1">
    <citation type="submission" date="2021-05" db="EMBL/GenBank/DDBJ databases">
        <title>A free-living protist that lacks canonical eukaryotic 1 DNA replication and segregation systems.</title>
        <authorList>
            <person name="Salas-Leiva D.E."/>
            <person name="Tromer E.C."/>
            <person name="Curtis B.A."/>
            <person name="Jerlstrom-Hultqvist J."/>
            <person name="Kolisko M."/>
            <person name="Yi Z."/>
            <person name="Salas-Leiva J.S."/>
            <person name="Gallot-Lavallee L."/>
            <person name="Kops G.J.P.L."/>
            <person name="Archibald J.M."/>
            <person name="Simpson A.G.B."/>
            <person name="Roger A.J."/>
        </authorList>
    </citation>
    <scope>NUCLEOTIDE SEQUENCE</scope>
    <source>
        <strain evidence="9">BICM</strain>
    </source>
</reference>
<gene>
    <name evidence="9" type="ORF">J8273_3925</name>
</gene>
<dbReference type="Gene3D" id="1.20.120.350">
    <property type="entry name" value="Voltage-gated potassium channels. Chain C"/>
    <property type="match status" value="1"/>
</dbReference>
<organism evidence="9 10">
    <name type="scientific">Carpediemonas membranifera</name>
    <dbReference type="NCBI Taxonomy" id="201153"/>
    <lineage>
        <taxon>Eukaryota</taxon>
        <taxon>Metamonada</taxon>
        <taxon>Carpediemonas-like organisms</taxon>
        <taxon>Carpediemonas</taxon>
    </lineage>
</organism>
<dbReference type="GO" id="GO:0048240">
    <property type="term" value="P:sperm capacitation"/>
    <property type="evidence" value="ECO:0007669"/>
    <property type="project" value="TreeGrafter"/>
</dbReference>
<comment type="caution">
    <text evidence="9">The sequence shown here is derived from an EMBL/GenBank/DDBJ whole genome shotgun (WGS) entry which is preliminary data.</text>
</comment>
<dbReference type="EMBL" id="JAHDYR010000015">
    <property type="protein sequence ID" value="KAG9394292.1"/>
    <property type="molecule type" value="Genomic_DNA"/>
</dbReference>
<dbReference type="GO" id="GO:0097228">
    <property type="term" value="C:sperm principal piece"/>
    <property type="evidence" value="ECO:0007669"/>
    <property type="project" value="TreeGrafter"/>
</dbReference>
<keyword evidence="3 7" id="KW-1133">Transmembrane helix</keyword>
<accession>A0A8J6B7D1</accession>
<feature type="domain" description="Ion transport" evidence="8">
    <location>
        <begin position="123"/>
        <end position="343"/>
    </location>
</feature>
<feature type="transmembrane region" description="Helical" evidence="7">
    <location>
        <begin position="248"/>
        <end position="270"/>
    </location>
</feature>
<dbReference type="InterPro" id="IPR028744">
    <property type="entry name" value="CatSper4"/>
</dbReference>
<dbReference type="InterPro" id="IPR005821">
    <property type="entry name" value="Ion_trans_dom"/>
</dbReference>
<dbReference type="InterPro" id="IPR027359">
    <property type="entry name" value="Volt_channel_dom_sf"/>
</dbReference>
<dbReference type="GO" id="GO:0001669">
    <property type="term" value="C:acrosomal vesicle"/>
    <property type="evidence" value="ECO:0007669"/>
    <property type="project" value="TreeGrafter"/>
</dbReference>
<protein>
    <submittedName>
        <fullName evidence="9">Cation Channel Sperm Associated 4 CatSper4</fullName>
    </submittedName>
</protein>
<dbReference type="GO" id="GO:0030317">
    <property type="term" value="P:flagellated sperm motility"/>
    <property type="evidence" value="ECO:0007669"/>
    <property type="project" value="InterPro"/>
</dbReference>
<evidence type="ECO:0000256" key="6">
    <source>
        <dbReference type="SAM" id="MobiDB-lite"/>
    </source>
</evidence>
<evidence type="ECO:0000256" key="2">
    <source>
        <dbReference type="ARBA" id="ARBA00022692"/>
    </source>
</evidence>
<dbReference type="GO" id="GO:0036128">
    <property type="term" value="C:CatSper complex"/>
    <property type="evidence" value="ECO:0007669"/>
    <property type="project" value="InterPro"/>
</dbReference>
<evidence type="ECO:0000313" key="9">
    <source>
        <dbReference type="EMBL" id="KAG9394292.1"/>
    </source>
</evidence>
<dbReference type="OrthoDB" id="416585at2759"/>
<dbReference type="Gene3D" id="1.10.287.70">
    <property type="match status" value="1"/>
</dbReference>
<dbReference type="GO" id="GO:0005245">
    <property type="term" value="F:voltage-gated calcium channel activity"/>
    <property type="evidence" value="ECO:0007669"/>
    <property type="project" value="TreeGrafter"/>
</dbReference>
<evidence type="ECO:0000313" key="10">
    <source>
        <dbReference type="Proteomes" id="UP000717585"/>
    </source>
</evidence>
<evidence type="ECO:0000256" key="7">
    <source>
        <dbReference type="SAM" id="Phobius"/>
    </source>
</evidence>
<keyword evidence="10" id="KW-1185">Reference proteome</keyword>
<dbReference type="GO" id="GO:0005227">
    <property type="term" value="F:calcium-activated cation channel activity"/>
    <property type="evidence" value="ECO:0007669"/>
    <property type="project" value="InterPro"/>
</dbReference>
<feature type="coiled-coil region" evidence="5">
    <location>
        <begin position="423"/>
        <end position="450"/>
    </location>
</feature>
<sequence>MSQSTGRFRFGRSANSSVNILPSKRFNLMNKPVETDFHIVESSQFQMPGVVVTASKRIRVPQEPRKIFIKGEKTVAKKETQQGDATDEVQQEIAFSDVVDEDHNDAFQNYLSDELVGRLVEASPFRLFVLVIIVLNSIQAGVQTSTIMEQQFGSILSGMDNVFLTIFVIELLLKWYAGFRAFWTSSWNIFDFLVVAASIAGQGFTFLASTRVVRVLRVLRAFRSLRSITALQGLQIIVQTIVKAIPSMISIVLLLCIIMFIYSVTCVTIFSDSMSYYFGDIAKAMYTMFIFLTQDGWADVFIEMEANGYFYLGALISMTFIPLGAFIFVNLVTGITTNYLLQAYRDIKAQKRAKSRKLKQQKRRMDVEDIRLAIAGMKNQYADVMESNDIPASIYTLQKAIETPILSVGPRYVQNYLAILGAVEDNLREFRELKDELKKCMEETKAVNADTRYNYDKDVGQSSSDESESDEDMTGDALSMLLRERGKHIKNQRKRREASEKASLARRMHMIEAIQEEQSRGERTRLWAEGKFLV</sequence>
<dbReference type="Proteomes" id="UP000717585">
    <property type="component" value="Unassembled WGS sequence"/>
</dbReference>
<feature type="compositionally biased region" description="Acidic residues" evidence="6">
    <location>
        <begin position="465"/>
        <end position="474"/>
    </location>
</feature>
<feature type="transmembrane region" description="Helical" evidence="7">
    <location>
        <begin position="189"/>
        <end position="213"/>
    </location>
</feature>
<evidence type="ECO:0000259" key="8">
    <source>
        <dbReference type="Pfam" id="PF00520"/>
    </source>
</evidence>
<evidence type="ECO:0000256" key="5">
    <source>
        <dbReference type="SAM" id="Coils"/>
    </source>
</evidence>